<dbReference type="InterPro" id="IPR038532">
    <property type="entry name" value="NDUFS4-like_sf"/>
</dbReference>
<dbReference type="AlphaFoldDB" id="A0A6A6ACN1"/>
<accession>A0A6A6ACN1</accession>
<keyword evidence="3 9" id="KW-0679">Respiratory chain</keyword>
<dbReference type="GO" id="GO:0022900">
    <property type="term" value="P:electron transport chain"/>
    <property type="evidence" value="ECO:0007669"/>
    <property type="project" value="InterPro"/>
</dbReference>
<gene>
    <name evidence="11" type="ORF">P153DRAFT_366918</name>
</gene>
<evidence type="ECO:0000256" key="8">
    <source>
        <dbReference type="ARBA" id="ARBA00023136"/>
    </source>
</evidence>
<reference evidence="11" key="1">
    <citation type="journal article" date="2020" name="Stud. Mycol.">
        <title>101 Dothideomycetes genomes: a test case for predicting lifestyles and emergence of pathogens.</title>
        <authorList>
            <person name="Haridas S."/>
            <person name="Albert R."/>
            <person name="Binder M."/>
            <person name="Bloem J."/>
            <person name="Labutti K."/>
            <person name="Salamov A."/>
            <person name="Andreopoulos B."/>
            <person name="Baker S."/>
            <person name="Barry K."/>
            <person name="Bills G."/>
            <person name="Bluhm B."/>
            <person name="Cannon C."/>
            <person name="Castanera R."/>
            <person name="Culley D."/>
            <person name="Daum C."/>
            <person name="Ezra D."/>
            <person name="Gonzalez J."/>
            <person name="Henrissat B."/>
            <person name="Kuo A."/>
            <person name="Liang C."/>
            <person name="Lipzen A."/>
            <person name="Lutzoni F."/>
            <person name="Magnuson J."/>
            <person name="Mondo S."/>
            <person name="Nolan M."/>
            <person name="Ohm R."/>
            <person name="Pangilinan J."/>
            <person name="Park H.-J."/>
            <person name="Ramirez L."/>
            <person name="Alfaro M."/>
            <person name="Sun H."/>
            <person name="Tritt A."/>
            <person name="Yoshinaga Y."/>
            <person name="Zwiers L.-H."/>
            <person name="Turgeon B."/>
            <person name="Goodwin S."/>
            <person name="Spatafora J."/>
            <person name="Crous P."/>
            <person name="Grigoriev I."/>
        </authorList>
    </citation>
    <scope>NUCLEOTIDE SEQUENCE</scope>
    <source>
        <strain evidence="11">CBS 119687</strain>
    </source>
</reference>
<evidence type="ECO:0000256" key="9">
    <source>
        <dbReference type="RuleBase" id="RU367010"/>
    </source>
</evidence>
<keyword evidence="4 9" id="KW-0999">Mitochondrion inner membrane</keyword>
<keyword evidence="2 9" id="KW-0813">Transport</keyword>
<sequence length="223" mass="24875">MSAIPRSIGARFAPALRPSATRALAPTCRAYSTSESEPHQHKTSPDDAPAVKLNHDSVQIREESASEGTRHKPDYNVAVDYRTSNFSPIPKRVMDGSEPGESVAAAVLSGAPVDLQARTVRIYRPAKTATQSGDWNASHWLMDWDVLPKGHRWENPLMGWASSADFMNGQRIQFKTKQDAVNFANKQGYEYFVQEPNERKFVPKAYANLFTYKPGKLKVIPTK</sequence>
<dbReference type="Gene3D" id="3.30.160.190">
    <property type="entry name" value="atu1810 like domain"/>
    <property type="match status" value="1"/>
</dbReference>
<dbReference type="Pfam" id="PF04800">
    <property type="entry name" value="NDUS4"/>
    <property type="match status" value="1"/>
</dbReference>
<dbReference type="FunFam" id="3.30.160.190:FF:000001">
    <property type="entry name" value="NADH-ubiquinone oxidoreductase 21 kDa subunit mitochondrial"/>
    <property type="match status" value="1"/>
</dbReference>
<dbReference type="GeneID" id="54408587"/>
<dbReference type="GO" id="GO:0005743">
    <property type="term" value="C:mitochondrial inner membrane"/>
    <property type="evidence" value="ECO:0007669"/>
    <property type="project" value="UniProtKB-SubCell"/>
</dbReference>
<name>A0A6A6ACN1_9PLEO</name>
<comment type="similarity">
    <text evidence="1 9">Belongs to the complex I NDUFS4 subunit family.</text>
</comment>
<dbReference type="InterPro" id="IPR006885">
    <property type="entry name" value="NADH_UbQ_FeS_4_mit-like"/>
</dbReference>
<feature type="compositionally biased region" description="Basic and acidic residues" evidence="10">
    <location>
        <begin position="36"/>
        <end position="45"/>
    </location>
</feature>
<dbReference type="EMBL" id="ML977506">
    <property type="protein sequence ID" value="KAF2129530.1"/>
    <property type="molecule type" value="Genomic_DNA"/>
</dbReference>
<dbReference type="Proteomes" id="UP000799771">
    <property type="component" value="Unassembled WGS sequence"/>
</dbReference>
<evidence type="ECO:0000256" key="1">
    <source>
        <dbReference type="ARBA" id="ARBA00005882"/>
    </source>
</evidence>
<evidence type="ECO:0000313" key="11">
    <source>
        <dbReference type="EMBL" id="KAF2129530.1"/>
    </source>
</evidence>
<evidence type="ECO:0000256" key="5">
    <source>
        <dbReference type="ARBA" id="ARBA00022946"/>
    </source>
</evidence>
<evidence type="ECO:0000256" key="6">
    <source>
        <dbReference type="ARBA" id="ARBA00022982"/>
    </source>
</evidence>
<keyword evidence="5 9" id="KW-0809">Transit peptide</keyword>
<evidence type="ECO:0000313" key="12">
    <source>
        <dbReference type="Proteomes" id="UP000799771"/>
    </source>
</evidence>
<evidence type="ECO:0000256" key="2">
    <source>
        <dbReference type="ARBA" id="ARBA00022448"/>
    </source>
</evidence>
<proteinExistence type="inferred from homology"/>
<keyword evidence="6 9" id="KW-0249">Electron transport</keyword>
<protein>
    <recommendedName>
        <fullName evidence="9">NADH dehydrogenase [ubiquinone] iron-sulfur protein 4, mitochondrial</fullName>
    </recommendedName>
</protein>
<keyword evidence="7 9" id="KW-0496">Mitochondrion</keyword>
<evidence type="ECO:0000256" key="4">
    <source>
        <dbReference type="ARBA" id="ARBA00022792"/>
    </source>
</evidence>
<comment type="function">
    <text evidence="9">Accessory subunit of the mitochondrial membrane respiratory chain NADH dehydrogenase (Complex I), that is believed not to be involved in catalysis. Complex I functions in the transfer of electrons from NADH to the respiratory chain. The immediate electron acceptor for the enzyme is believed to be ubiquinone.</text>
</comment>
<evidence type="ECO:0000256" key="10">
    <source>
        <dbReference type="SAM" id="MobiDB-lite"/>
    </source>
</evidence>
<comment type="subcellular location">
    <subcellularLocation>
        <location evidence="9">Mitochondrion inner membrane</location>
        <topology evidence="9">Peripheral membrane protein</topology>
        <orientation evidence="9">Matrix side</orientation>
    </subcellularLocation>
</comment>
<keyword evidence="8 9" id="KW-0472">Membrane</keyword>
<keyword evidence="12" id="KW-1185">Reference proteome</keyword>
<feature type="region of interest" description="Disordered" evidence="10">
    <location>
        <begin position="26"/>
        <end position="52"/>
    </location>
</feature>
<dbReference type="OrthoDB" id="3089at2759"/>
<dbReference type="PANTHER" id="PTHR12219">
    <property type="entry name" value="NADH-UBIQUINONE OXIDOREDUCTASE"/>
    <property type="match status" value="1"/>
</dbReference>
<dbReference type="PANTHER" id="PTHR12219:SF8">
    <property type="entry name" value="NADH DEHYDROGENASE [UBIQUINONE] IRON-SULFUR PROTEIN 4, MITOCHONDRIAL"/>
    <property type="match status" value="1"/>
</dbReference>
<evidence type="ECO:0000256" key="3">
    <source>
        <dbReference type="ARBA" id="ARBA00022660"/>
    </source>
</evidence>
<organism evidence="11 12">
    <name type="scientific">Dothidotthia symphoricarpi CBS 119687</name>
    <dbReference type="NCBI Taxonomy" id="1392245"/>
    <lineage>
        <taxon>Eukaryota</taxon>
        <taxon>Fungi</taxon>
        <taxon>Dikarya</taxon>
        <taxon>Ascomycota</taxon>
        <taxon>Pezizomycotina</taxon>
        <taxon>Dothideomycetes</taxon>
        <taxon>Pleosporomycetidae</taxon>
        <taxon>Pleosporales</taxon>
        <taxon>Dothidotthiaceae</taxon>
        <taxon>Dothidotthia</taxon>
    </lineage>
</organism>
<evidence type="ECO:0000256" key="7">
    <source>
        <dbReference type="ARBA" id="ARBA00023128"/>
    </source>
</evidence>
<dbReference type="RefSeq" id="XP_033523919.1">
    <property type="nucleotide sequence ID" value="XM_033668155.1"/>
</dbReference>